<dbReference type="SUPFAM" id="SSF88697">
    <property type="entry name" value="PUA domain-like"/>
    <property type="match status" value="1"/>
</dbReference>
<dbReference type="OrthoDB" id="359066at2"/>
<dbReference type="RefSeq" id="WP_114300337.1">
    <property type="nucleotide sequence ID" value="NZ_QPJT01000047.1"/>
</dbReference>
<evidence type="ECO:0000313" key="1">
    <source>
        <dbReference type="EMBL" id="RCX07894.1"/>
    </source>
</evidence>
<evidence type="ECO:0000313" key="2">
    <source>
        <dbReference type="Proteomes" id="UP000253034"/>
    </source>
</evidence>
<dbReference type="InterPro" id="IPR015947">
    <property type="entry name" value="PUA-like_sf"/>
</dbReference>
<dbReference type="EMBL" id="QPJT01000047">
    <property type="protein sequence ID" value="RCX07894.1"/>
    <property type="molecule type" value="Genomic_DNA"/>
</dbReference>
<dbReference type="Proteomes" id="UP000253034">
    <property type="component" value="Unassembled WGS sequence"/>
</dbReference>
<dbReference type="AlphaFoldDB" id="A0A369AKC6"/>
<gene>
    <name evidence="1" type="ORF">DFR58_14714</name>
</gene>
<dbReference type="CDD" id="cd06554">
    <property type="entry name" value="ASCH_ASC-1_like"/>
    <property type="match status" value="1"/>
</dbReference>
<organism evidence="1 2">
    <name type="scientific">Anaerobacterium chartisolvens</name>
    <dbReference type="NCBI Taxonomy" id="1297424"/>
    <lineage>
        <taxon>Bacteria</taxon>
        <taxon>Bacillati</taxon>
        <taxon>Bacillota</taxon>
        <taxon>Clostridia</taxon>
        <taxon>Eubacteriales</taxon>
        <taxon>Oscillospiraceae</taxon>
        <taxon>Anaerobacterium</taxon>
    </lineage>
</organism>
<keyword evidence="2" id="KW-1185">Reference proteome</keyword>
<sequence length="145" mass="16144">MKALTFIQPWATLIALGEKQIETRGWYTNYRGPVAIHAGRKLDLEACEQTEIKAALLKHGICSPEELPLGSVIAVSNIFDCVKMVGSTDEKFKAAIPGYKLTYKEYSLGDYRPGRYAWIQAGVKRLSCPVPAKGAQRLWQWEGVA</sequence>
<proteinExistence type="predicted"/>
<comment type="caution">
    <text evidence="1">The sequence shown here is derived from an EMBL/GenBank/DDBJ whole genome shotgun (WGS) entry which is preliminary data.</text>
</comment>
<accession>A0A369AKC6</accession>
<protein>
    <submittedName>
        <fullName evidence="1">ASCH domain-containing protein</fullName>
    </submittedName>
</protein>
<reference evidence="1 2" key="1">
    <citation type="submission" date="2018-07" db="EMBL/GenBank/DDBJ databases">
        <title>Genomic Encyclopedia of Type Strains, Phase IV (KMG-IV): sequencing the most valuable type-strain genomes for metagenomic binning, comparative biology and taxonomic classification.</title>
        <authorList>
            <person name="Goeker M."/>
        </authorList>
    </citation>
    <scope>NUCLEOTIDE SEQUENCE [LARGE SCALE GENOMIC DNA]</scope>
    <source>
        <strain evidence="1 2">DSM 27016</strain>
    </source>
</reference>
<dbReference type="Gene3D" id="2.30.130.30">
    <property type="entry name" value="Hypothetical protein"/>
    <property type="match status" value="1"/>
</dbReference>
<name>A0A369AKC6_9FIRM</name>